<protein>
    <submittedName>
        <fullName evidence="1">Uncharacterized protein</fullName>
    </submittedName>
</protein>
<dbReference type="EMBL" id="JAIVEX010000007">
    <property type="protein sequence ID" value="MDB0522882.1"/>
    <property type="molecule type" value="Genomic_DNA"/>
</dbReference>
<organism evidence="1 2">
    <name type="scientific">Ralstonia solanacearum</name>
    <name type="common">Pseudomonas solanacearum</name>
    <dbReference type="NCBI Taxonomy" id="305"/>
    <lineage>
        <taxon>Bacteria</taxon>
        <taxon>Pseudomonadati</taxon>
        <taxon>Pseudomonadota</taxon>
        <taxon>Betaproteobacteria</taxon>
        <taxon>Burkholderiales</taxon>
        <taxon>Burkholderiaceae</taxon>
        <taxon>Ralstonia</taxon>
        <taxon>Ralstonia solanacearum species complex</taxon>
    </lineage>
</organism>
<dbReference type="Proteomes" id="UP001143674">
    <property type="component" value="Unassembled WGS sequence"/>
</dbReference>
<reference evidence="1" key="1">
    <citation type="submission" date="2021-09" db="EMBL/GenBank/DDBJ databases">
        <title>Genomic analysis of Ralstonia spp.</title>
        <authorList>
            <person name="Aburjaile F."/>
            <person name="Ariute J.C."/>
            <person name="Pais A.K.L."/>
            <person name="Albuquerque G.M.R."/>
            <person name="Silva A.M.F."/>
            <person name="Brenig B."/>
            <person name="Azevedo V."/>
            <person name="Matiuzzi M."/>
            <person name="Ramos R."/>
            <person name="Goes-Neto A."/>
            <person name="Soares S."/>
            <person name="Iseppon A.M.B."/>
            <person name="Souza E."/>
            <person name="Gama M."/>
        </authorList>
    </citation>
    <scope>NUCLEOTIDE SEQUENCE</scope>
    <source>
        <strain evidence="1">B4</strain>
    </source>
</reference>
<accession>A0AAE3T4V7</accession>
<sequence length="64" mass="6829">MADTPPGVSLLLADLPDFRCPLRVIRFLLVMAHPRSAFRGLAARGASALLDCVYGEVFALDGKG</sequence>
<name>A0AAE3T4V7_RALSL</name>
<dbReference type="AlphaFoldDB" id="A0AAE3T4V7"/>
<evidence type="ECO:0000313" key="1">
    <source>
        <dbReference type="EMBL" id="MDB0522882.1"/>
    </source>
</evidence>
<proteinExistence type="predicted"/>
<comment type="caution">
    <text evidence="1">The sequence shown here is derived from an EMBL/GenBank/DDBJ whole genome shotgun (WGS) entry which is preliminary data.</text>
</comment>
<evidence type="ECO:0000313" key="2">
    <source>
        <dbReference type="Proteomes" id="UP001143674"/>
    </source>
</evidence>
<gene>
    <name evidence="1" type="ORF">LBW55_14870</name>
</gene>
<dbReference type="RefSeq" id="WP_039568801.1">
    <property type="nucleotide sequence ID" value="NZ_JABZEH010000001.1"/>
</dbReference>